<protein>
    <submittedName>
        <fullName evidence="2">Putative effector protein</fullName>
    </submittedName>
</protein>
<proteinExistence type="predicted"/>
<keyword evidence="3" id="KW-1185">Reference proteome</keyword>
<evidence type="ECO:0000313" key="2">
    <source>
        <dbReference type="EMBL" id="KAB5593211.1"/>
    </source>
</evidence>
<feature type="signal peptide" evidence="1">
    <location>
        <begin position="1"/>
        <end position="19"/>
    </location>
</feature>
<dbReference type="Proteomes" id="UP000383932">
    <property type="component" value="Unassembled WGS sequence"/>
</dbReference>
<dbReference type="InterPro" id="IPR035992">
    <property type="entry name" value="Ricin_B-like_lectins"/>
</dbReference>
<comment type="caution">
    <text evidence="2">The sequence shown here is derived from an EMBL/GenBank/DDBJ whole genome shotgun (WGS) entry which is preliminary data.</text>
</comment>
<dbReference type="SUPFAM" id="SSF50370">
    <property type="entry name" value="Ricin B-like lectins"/>
    <property type="match status" value="1"/>
</dbReference>
<reference evidence="2 3" key="1">
    <citation type="journal article" date="2019" name="Fungal Biol. Biotechnol.">
        <title>Draft genome sequence of fastidious pathogen Ceratobasidium theobromae, which causes vascular-streak dieback in Theobroma cacao.</title>
        <authorList>
            <person name="Ali S.S."/>
            <person name="Asman A."/>
            <person name="Shao J."/>
            <person name="Firmansyah A.P."/>
            <person name="Susilo A.W."/>
            <person name="Rosmana A."/>
            <person name="McMahon P."/>
            <person name="Junaid M."/>
            <person name="Guest D."/>
            <person name="Kheng T.Y."/>
            <person name="Meinhardt L.W."/>
            <person name="Bailey B.A."/>
        </authorList>
    </citation>
    <scope>NUCLEOTIDE SEQUENCE [LARGE SCALE GENOMIC DNA]</scope>
    <source>
        <strain evidence="2 3">CT2</strain>
    </source>
</reference>
<keyword evidence="1" id="KW-0732">Signal</keyword>
<gene>
    <name evidence="2" type="ORF">CTheo_3374</name>
</gene>
<dbReference type="OrthoDB" id="3349148at2759"/>
<accession>A0A5N5QNV8</accession>
<sequence>MMLSRSLSIFVACAALTLAAPVELLPGTRDVPTETCTKRTSGYLTGKGGQKFAISKDGKHVVYAGSSSTSSGLEVEFQECNPNFTQWSKPGNGPHVGHIYVPAVGKCLHVPSYEAGNTYSLLLDKCYYSHDSSQFALYFMQDGSNYYWSGATTSDGSSIQGKEDGCKSGLYGYQGAVHGAAKKSGQATVACNSNPNVMAFMINA</sequence>
<evidence type="ECO:0000313" key="3">
    <source>
        <dbReference type="Proteomes" id="UP000383932"/>
    </source>
</evidence>
<evidence type="ECO:0000256" key="1">
    <source>
        <dbReference type="SAM" id="SignalP"/>
    </source>
</evidence>
<name>A0A5N5QNV8_9AGAM</name>
<organism evidence="2 3">
    <name type="scientific">Ceratobasidium theobromae</name>
    <dbReference type="NCBI Taxonomy" id="1582974"/>
    <lineage>
        <taxon>Eukaryota</taxon>
        <taxon>Fungi</taxon>
        <taxon>Dikarya</taxon>
        <taxon>Basidiomycota</taxon>
        <taxon>Agaricomycotina</taxon>
        <taxon>Agaricomycetes</taxon>
        <taxon>Cantharellales</taxon>
        <taxon>Ceratobasidiaceae</taxon>
        <taxon>Ceratobasidium</taxon>
    </lineage>
</organism>
<dbReference type="AlphaFoldDB" id="A0A5N5QNV8"/>
<dbReference type="EMBL" id="SSOP01000043">
    <property type="protein sequence ID" value="KAB5593211.1"/>
    <property type="molecule type" value="Genomic_DNA"/>
</dbReference>
<feature type="chain" id="PRO_5024290636" evidence="1">
    <location>
        <begin position="20"/>
        <end position="204"/>
    </location>
</feature>